<dbReference type="InterPro" id="IPR027417">
    <property type="entry name" value="P-loop_NTPase"/>
</dbReference>
<evidence type="ECO:0000256" key="4">
    <source>
        <dbReference type="ARBA" id="ARBA00023163"/>
    </source>
</evidence>
<proteinExistence type="predicted"/>
<dbReference type="AlphaFoldDB" id="A0A942T0V2"/>
<dbReference type="GO" id="GO:0043565">
    <property type="term" value="F:sequence-specific DNA binding"/>
    <property type="evidence" value="ECO:0007669"/>
    <property type="project" value="InterPro"/>
</dbReference>
<dbReference type="SUPFAM" id="SSF52540">
    <property type="entry name" value="P-loop containing nucleoside triphosphate hydrolases"/>
    <property type="match status" value="1"/>
</dbReference>
<dbReference type="EMBL" id="JAGYPE010000004">
    <property type="protein sequence ID" value="MBS4184002.1"/>
    <property type="molecule type" value="Genomic_DNA"/>
</dbReference>
<dbReference type="Pfam" id="PF25601">
    <property type="entry name" value="AAA_lid_14"/>
    <property type="match status" value="1"/>
</dbReference>
<organism evidence="6">
    <name type="scientific">Neobacillus citreus</name>
    <dbReference type="NCBI Taxonomy" id="2833578"/>
    <lineage>
        <taxon>Bacteria</taxon>
        <taxon>Bacillati</taxon>
        <taxon>Bacillota</taxon>
        <taxon>Bacilli</taxon>
        <taxon>Bacillales</taxon>
        <taxon>Bacillaceae</taxon>
        <taxon>Neobacillus</taxon>
    </lineage>
</organism>
<dbReference type="RefSeq" id="WP_213143923.1">
    <property type="nucleotide sequence ID" value="NZ_JAGYPE020000051.1"/>
</dbReference>
<keyword evidence="8" id="KW-1185">Reference proteome</keyword>
<dbReference type="Pfam" id="PF14532">
    <property type="entry name" value="Sigma54_activ_2"/>
    <property type="match status" value="1"/>
</dbReference>
<dbReference type="EMBL" id="JAGYPE020000051">
    <property type="protein sequence ID" value="MCH6268227.1"/>
    <property type="molecule type" value="Genomic_DNA"/>
</dbReference>
<evidence type="ECO:0000313" key="6">
    <source>
        <dbReference type="EMBL" id="MBS4184002.1"/>
    </source>
</evidence>
<dbReference type="PANTHER" id="PTHR32071">
    <property type="entry name" value="TRANSCRIPTIONAL REGULATORY PROTEIN"/>
    <property type="match status" value="1"/>
</dbReference>
<evidence type="ECO:0000313" key="7">
    <source>
        <dbReference type="EMBL" id="MCH6268227.1"/>
    </source>
</evidence>
<feature type="domain" description="Sigma-54 factor interaction" evidence="5">
    <location>
        <begin position="310"/>
        <end position="515"/>
    </location>
</feature>
<evidence type="ECO:0000313" key="8">
    <source>
        <dbReference type="Proteomes" id="UP000677265"/>
    </source>
</evidence>
<sequence length="591" mass="66975">MIKALVIVPYEGLYEMMKDIQQEVEDFQFDIELGNLYEGVAIAKEAENNGYHVIISRGGTASLIQEAVSIPVIDIQVSGYDVLRIITLVKGFSRKAAIVGFSNITQGAGTICKILDLDIKTLTITKDTEVKEILTNLKKHGYEVIIGDVVTVQTAKQLGLTGVLITSGKEAIMDALEEAKRSYRIFSQLQQDVSLFQSILDCNEQPIGVFNKEEKLVYGNERFNHEFHWMIVENSNDIKKLIQETAFTKEKQTRAVHINQSIWNIAACPQDGAIALFFEKNLSNQSVVQVGEREAKNAIEFRTSTSYVSLSGKSESIQKVLKQIDQYSVSDEAVWISGEKGNGKELAAHAIYVKRNNLYDPFIVLQSDLLRAGQLKDFMVEDFFQKHANGVIYVKNIDHLSADIQKELYHIVQNDHHKKIKWLVSSEDNMEEKVKSGIFDRELYQTLGQQKIYIPPLRERREDIEDLIHVFISDLHPKYGNGVVGIRPDALAKLVSYDWPSNVEQLKQVIEQLFKQTSSYYIEMEDVAAVLAQCEQPEKRAEALTSIDLNGTLEEIEKQVITKVLEEEGLNQSKAAKRLGINRSTLWRKLK</sequence>
<dbReference type="Gene3D" id="1.10.8.60">
    <property type="match status" value="1"/>
</dbReference>
<dbReference type="Gene3D" id="3.40.50.2300">
    <property type="match status" value="1"/>
</dbReference>
<dbReference type="InterPro" id="IPR002197">
    <property type="entry name" value="HTH_Fis"/>
</dbReference>
<dbReference type="Gene3D" id="1.10.10.60">
    <property type="entry name" value="Homeodomain-like"/>
    <property type="match status" value="1"/>
</dbReference>
<dbReference type="SUPFAM" id="SSF46689">
    <property type="entry name" value="Homeodomain-like"/>
    <property type="match status" value="1"/>
</dbReference>
<dbReference type="Proteomes" id="UP000677265">
    <property type="component" value="Unassembled WGS sequence"/>
</dbReference>
<evidence type="ECO:0000256" key="1">
    <source>
        <dbReference type="ARBA" id="ARBA00022741"/>
    </source>
</evidence>
<protein>
    <submittedName>
        <fullName evidence="7">PrpR N-terminal domain-containing protein</fullName>
    </submittedName>
    <submittedName>
        <fullName evidence="6">Sigma-54-dependent Fis family transcriptional regulator</fullName>
    </submittedName>
</protein>
<reference evidence="6" key="1">
    <citation type="submission" date="2021-05" db="EMBL/GenBank/DDBJ databases">
        <title>Novel Bacillus species.</title>
        <authorList>
            <person name="Liu G."/>
        </authorList>
    </citation>
    <scope>NUCLEOTIDE SEQUENCE</scope>
    <source>
        <strain evidence="6 8">FJAT-50051</strain>
    </source>
</reference>
<dbReference type="GO" id="GO:0000156">
    <property type="term" value="F:phosphorelay response regulator activity"/>
    <property type="evidence" value="ECO:0007669"/>
    <property type="project" value="InterPro"/>
</dbReference>
<dbReference type="InterPro" id="IPR002078">
    <property type="entry name" value="Sigma_54_int"/>
</dbReference>
<dbReference type="GO" id="GO:0005524">
    <property type="term" value="F:ATP binding"/>
    <property type="evidence" value="ECO:0007669"/>
    <property type="project" value="UniProtKB-KW"/>
</dbReference>
<dbReference type="PROSITE" id="PS50045">
    <property type="entry name" value="SIGMA54_INTERACT_4"/>
    <property type="match status" value="1"/>
</dbReference>
<dbReference type="Gene3D" id="3.40.50.300">
    <property type="entry name" value="P-loop containing nucleotide triphosphate hydrolases"/>
    <property type="match status" value="1"/>
</dbReference>
<dbReference type="InterPro" id="IPR009057">
    <property type="entry name" value="Homeodomain-like_sf"/>
</dbReference>
<evidence type="ECO:0000256" key="2">
    <source>
        <dbReference type="ARBA" id="ARBA00022840"/>
    </source>
</evidence>
<keyword evidence="4" id="KW-0804">Transcription</keyword>
<evidence type="ECO:0000256" key="3">
    <source>
        <dbReference type="ARBA" id="ARBA00023015"/>
    </source>
</evidence>
<dbReference type="Gene3D" id="3.40.50.10660">
    <property type="entry name" value="PrpR receptor domain-like"/>
    <property type="match status" value="1"/>
</dbReference>
<gene>
    <name evidence="7" type="ORF">KHB02_022100</name>
    <name evidence="6" type="ORF">KHB02_21660</name>
</gene>
<dbReference type="SUPFAM" id="SSF159800">
    <property type="entry name" value="PrpR receptor domain-like"/>
    <property type="match status" value="1"/>
</dbReference>
<dbReference type="Pfam" id="PF06506">
    <property type="entry name" value="PrpR_N"/>
    <property type="match status" value="1"/>
</dbReference>
<evidence type="ECO:0000259" key="5">
    <source>
        <dbReference type="PROSITE" id="PS50045"/>
    </source>
</evidence>
<comment type="caution">
    <text evidence="6">The sequence shown here is derived from an EMBL/GenBank/DDBJ whole genome shotgun (WGS) entry which is preliminary data.</text>
</comment>
<name>A0A942T0V2_9BACI</name>
<keyword evidence="1" id="KW-0547">Nucleotide-binding</keyword>
<dbReference type="PRINTS" id="PR01590">
    <property type="entry name" value="HTHFIS"/>
</dbReference>
<dbReference type="InterPro" id="IPR058031">
    <property type="entry name" value="AAA_lid_NorR"/>
</dbReference>
<dbReference type="Pfam" id="PF02954">
    <property type="entry name" value="HTH_8"/>
    <property type="match status" value="1"/>
</dbReference>
<dbReference type="GO" id="GO:0006355">
    <property type="term" value="P:regulation of DNA-templated transcription"/>
    <property type="evidence" value="ECO:0007669"/>
    <property type="project" value="InterPro"/>
</dbReference>
<keyword evidence="3" id="KW-0805">Transcription regulation</keyword>
<dbReference type="InterPro" id="IPR010524">
    <property type="entry name" value="Sig_transdc_resp-reg_PrpR_N"/>
</dbReference>
<accession>A0A942T0V2</accession>
<keyword evidence="2" id="KW-0067">ATP-binding</keyword>